<keyword evidence="2 6" id="KW-0819">tRNA processing</keyword>
<protein>
    <recommendedName>
        <fullName evidence="6">tRNA pseudouridine synthase</fullName>
        <ecNumber evidence="6">5.4.99.12</ecNumber>
    </recommendedName>
</protein>
<dbReference type="InterPro" id="IPR020103">
    <property type="entry name" value="PsdUridine_synth_cat_dom_sf"/>
</dbReference>
<accession>A0A8K0NTZ7</accession>
<feature type="binding site" evidence="5">
    <location>
        <position position="111"/>
    </location>
    <ligand>
        <name>substrate</name>
    </ligand>
</feature>
<proteinExistence type="inferred from homology"/>
<reference evidence="8" key="1">
    <citation type="submission" date="2013-04" db="EMBL/GenBank/DDBJ databases">
        <authorList>
            <person name="Qu J."/>
            <person name="Murali S.C."/>
            <person name="Bandaranaike D."/>
            <person name="Bellair M."/>
            <person name="Blankenburg K."/>
            <person name="Chao H."/>
            <person name="Dinh H."/>
            <person name="Doddapaneni H."/>
            <person name="Downs B."/>
            <person name="Dugan-Rocha S."/>
            <person name="Elkadiri S."/>
            <person name="Gnanaolivu R.D."/>
            <person name="Hernandez B."/>
            <person name="Javaid M."/>
            <person name="Jayaseelan J.C."/>
            <person name="Lee S."/>
            <person name="Li M."/>
            <person name="Ming W."/>
            <person name="Munidasa M."/>
            <person name="Muniz J."/>
            <person name="Nguyen L."/>
            <person name="Ongeri F."/>
            <person name="Osuji N."/>
            <person name="Pu L.-L."/>
            <person name="Puazo M."/>
            <person name="Qu C."/>
            <person name="Quiroz J."/>
            <person name="Raj R."/>
            <person name="Weissenberger G."/>
            <person name="Xin Y."/>
            <person name="Zou X."/>
            <person name="Han Y."/>
            <person name="Richards S."/>
            <person name="Worley K."/>
            <person name="Muzny D."/>
            <person name="Gibbs R."/>
        </authorList>
    </citation>
    <scope>NUCLEOTIDE SEQUENCE</scope>
    <source>
        <strain evidence="8">Sampled in the wild</strain>
    </source>
</reference>
<dbReference type="GO" id="GO:0031119">
    <property type="term" value="P:tRNA pseudouridine synthesis"/>
    <property type="evidence" value="ECO:0007669"/>
    <property type="project" value="TreeGrafter"/>
</dbReference>
<dbReference type="AlphaFoldDB" id="A0A8K0NTZ7"/>
<dbReference type="Pfam" id="PF01416">
    <property type="entry name" value="PseudoU_synth_1"/>
    <property type="match status" value="1"/>
</dbReference>
<dbReference type="SUPFAM" id="SSF55120">
    <property type="entry name" value="Pseudouridine synthase"/>
    <property type="match status" value="1"/>
</dbReference>
<evidence type="ECO:0000313" key="9">
    <source>
        <dbReference type="Proteomes" id="UP000792457"/>
    </source>
</evidence>
<dbReference type="OrthoDB" id="271910at2759"/>
<evidence type="ECO:0000256" key="3">
    <source>
        <dbReference type="ARBA" id="ARBA00023235"/>
    </source>
</evidence>
<evidence type="ECO:0000256" key="4">
    <source>
        <dbReference type="PIRSR" id="PIRSR001430-1"/>
    </source>
</evidence>
<organism evidence="8 9">
    <name type="scientific">Ladona fulva</name>
    <name type="common">Scarce chaser dragonfly</name>
    <name type="synonym">Libellula fulva</name>
    <dbReference type="NCBI Taxonomy" id="123851"/>
    <lineage>
        <taxon>Eukaryota</taxon>
        <taxon>Metazoa</taxon>
        <taxon>Ecdysozoa</taxon>
        <taxon>Arthropoda</taxon>
        <taxon>Hexapoda</taxon>
        <taxon>Insecta</taxon>
        <taxon>Pterygota</taxon>
        <taxon>Palaeoptera</taxon>
        <taxon>Odonata</taxon>
        <taxon>Epiprocta</taxon>
        <taxon>Anisoptera</taxon>
        <taxon>Libelluloidea</taxon>
        <taxon>Libellulidae</taxon>
        <taxon>Ladona</taxon>
    </lineage>
</organism>
<dbReference type="GO" id="GO:0160147">
    <property type="term" value="F:tRNA pseudouridine(38-40) synthase activity"/>
    <property type="evidence" value="ECO:0007669"/>
    <property type="project" value="UniProtKB-EC"/>
</dbReference>
<name>A0A8K0NTZ7_LADFU</name>
<evidence type="ECO:0000259" key="7">
    <source>
        <dbReference type="Pfam" id="PF01416"/>
    </source>
</evidence>
<sequence length="308" mass="34987">MKRGVQKQVTSEDKFKPDPLSIQGMLEICLSRFRPLTYPTVVVSSRTDSGVHALETTAHVDLELKKEQEPSFLAHGMNRYFEKSNTDIRVKKIQIVPESFHARYNATSRSYLYRLAVNKTCMGSDTPHKYSFPIPIGEWKSNPEFDIDKVEEAAAHFPGLKDFRTFIGGMSRKPEHFSSVRCIKEMKVVQGAPLLKSLYDSTSDLYNYWDVIVKAQSFAYRQVRRMVGVLVAAAQGKISVDEVARMIEDPINNSWNNRAQTAPPFALYLTKVEYDEKDLIIPSASENQTVSENQRETIACPSHVPKNC</sequence>
<comment type="catalytic activity">
    <reaction evidence="6">
        <text>uridine(38/39/40) in tRNA = pseudouridine(38/39/40) in tRNA</text>
        <dbReference type="Rhea" id="RHEA:22376"/>
        <dbReference type="Rhea" id="RHEA-COMP:10085"/>
        <dbReference type="Rhea" id="RHEA-COMP:10087"/>
        <dbReference type="ChEBI" id="CHEBI:65314"/>
        <dbReference type="ChEBI" id="CHEBI:65315"/>
        <dbReference type="EC" id="5.4.99.12"/>
    </reaction>
</comment>
<reference evidence="8" key="2">
    <citation type="submission" date="2017-10" db="EMBL/GenBank/DDBJ databases">
        <title>Ladona fulva Genome sequencing and assembly.</title>
        <authorList>
            <person name="Murali S."/>
            <person name="Richards S."/>
            <person name="Bandaranaike D."/>
            <person name="Bellair M."/>
            <person name="Blankenburg K."/>
            <person name="Chao H."/>
            <person name="Dinh H."/>
            <person name="Doddapaneni H."/>
            <person name="Dugan-Rocha S."/>
            <person name="Elkadiri S."/>
            <person name="Gnanaolivu R."/>
            <person name="Hernandez B."/>
            <person name="Skinner E."/>
            <person name="Javaid M."/>
            <person name="Lee S."/>
            <person name="Li M."/>
            <person name="Ming W."/>
            <person name="Munidasa M."/>
            <person name="Muniz J."/>
            <person name="Nguyen L."/>
            <person name="Hughes D."/>
            <person name="Osuji N."/>
            <person name="Pu L.-L."/>
            <person name="Puazo M."/>
            <person name="Qu C."/>
            <person name="Quiroz J."/>
            <person name="Raj R."/>
            <person name="Weissenberger G."/>
            <person name="Xin Y."/>
            <person name="Zou X."/>
            <person name="Han Y."/>
            <person name="Worley K."/>
            <person name="Muzny D."/>
            <person name="Gibbs R."/>
        </authorList>
    </citation>
    <scope>NUCLEOTIDE SEQUENCE</scope>
    <source>
        <strain evidence="8">Sampled in the wild</strain>
    </source>
</reference>
<dbReference type="Proteomes" id="UP000792457">
    <property type="component" value="Unassembled WGS sequence"/>
</dbReference>
<feature type="active site" description="Nucleophile" evidence="4">
    <location>
        <position position="48"/>
    </location>
</feature>
<dbReference type="InterPro" id="IPR001406">
    <property type="entry name" value="PsdUridine_synth_TruA"/>
</dbReference>
<evidence type="ECO:0000256" key="2">
    <source>
        <dbReference type="ARBA" id="ARBA00022694"/>
    </source>
</evidence>
<evidence type="ECO:0000256" key="1">
    <source>
        <dbReference type="ARBA" id="ARBA00009375"/>
    </source>
</evidence>
<dbReference type="Gene3D" id="3.30.70.660">
    <property type="entry name" value="Pseudouridine synthase I, catalytic domain, C-terminal subdomain"/>
    <property type="match status" value="1"/>
</dbReference>
<evidence type="ECO:0000256" key="6">
    <source>
        <dbReference type="RuleBase" id="RU003792"/>
    </source>
</evidence>
<feature type="domain" description="Pseudouridine synthase I TruA alpha/beta" evidence="7">
    <location>
        <begin position="153"/>
        <end position="275"/>
    </location>
</feature>
<evidence type="ECO:0000313" key="8">
    <source>
        <dbReference type="EMBL" id="KAG8224585.1"/>
    </source>
</evidence>
<dbReference type="EC" id="5.4.99.12" evidence="6"/>
<dbReference type="GO" id="GO:0003723">
    <property type="term" value="F:RNA binding"/>
    <property type="evidence" value="ECO:0007669"/>
    <property type="project" value="InterPro"/>
</dbReference>
<comment type="caution">
    <text evidence="8">The sequence shown here is derived from an EMBL/GenBank/DDBJ whole genome shotgun (WGS) entry which is preliminary data.</text>
</comment>
<evidence type="ECO:0000256" key="5">
    <source>
        <dbReference type="PIRSR" id="PIRSR001430-2"/>
    </source>
</evidence>
<dbReference type="InterPro" id="IPR020095">
    <property type="entry name" value="PsdUridine_synth_TruA_C"/>
</dbReference>
<comment type="similarity">
    <text evidence="1 6">Belongs to the tRNA pseudouridine synthase TruA family.</text>
</comment>
<dbReference type="InterPro" id="IPR020094">
    <property type="entry name" value="TruA/RsuA/RluB/E/F_N"/>
</dbReference>
<dbReference type="PIRSF" id="PIRSF001430">
    <property type="entry name" value="tRNA_psdUrid_synth"/>
    <property type="match status" value="1"/>
</dbReference>
<gene>
    <name evidence="8" type="ORF">J437_LFUL010043</name>
</gene>
<dbReference type="Gene3D" id="3.30.70.580">
    <property type="entry name" value="Pseudouridine synthase I, catalytic domain, N-terminal subdomain"/>
    <property type="match status" value="1"/>
</dbReference>
<dbReference type="EMBL" id="KZ308202">
    <property type="protein sequence ID" value="KAG8224585.1"/>
    <property type="molecule type" value="Genomic_DNA"/>
</dbReference>
<dbReference type="PANTHER" id="PTHR11142">
    <property type="entry name" value="PSEUDOURIDYLATE SYNTHASE"/>
    <property type="match status" value="1"/>
</dbReference>
<dbReference type="PANTHER" id="PTHR11142:SF0">
    <property type="entry name" value="TRNA PSEUDOURIDINE SYNTHASE-LIKE 1"/>
    <property type="match status" value="1"/>
</dbReference>
<keyword evidence="9" id="KW-1185">Reference proteome</keyword>
<dbReference type="InterPro" id="IPR020097">
    <property type="entry name" value="PsdUridine_synth_TruA_a/b_dom"/>
</dbReference>
<keyword evidence="3 6" id="KW-0413">Isomerase</keyword>